<dbReference type="PANTHER" id="PTHR48097">
    <property type="entry name" value="L-THREONINE ALDOLASE-RELATED"/>
    <property type="match status" value="1"/>
</dbReference>
<keyword evidence="3" id="KW-0663">Pyridoxal phosphate</keyword>
<dbReference type="RefSeq" id="XP_070895246.1">
    <property type="nucleotide sequence ID" value="XM_071043378.1"/>
</dbReference>
<dbReference type="InterPro" id="IPR023603">
    <property type="entry name" value="Low_specificity_L-TA-like"/>
</dbReference>
<dbReference type="PANTHER" id="PTHR48097:SF9">
    <property type="entry name" value="L-THREONINE ALDOLASE"/>
    <property type="match status" value="1"/>
</dbReference>
<proteinExistence type="inferred from homology"/>
<comment type="caution">
    <text evidence="5">The sequence shown here is derived from an EMBL/GenBank/DDBJ whole genome shotgun (WGS) entry which is preliminary data.</text>
</comment>
<dbReference type="InterPro" id="IPR015422">
    <property type="entry name" value="PyrdxlP-dep_Trfase_small"/>
</dbReference>
<gene>
    <name evidence="5" type="ORF">BJX68DRAFT_257611</name>
</gene>
<reference evidence="5 6" key="1">
    <citation type="submission" date="2024-07" db="EMBL/GenBank/DDBJ databases">
        <title>Section-level genome sequencing and comparative genomics of Aspergillus sections Usti and Cavernicolus.</title>
        <authorList>
            <consortium name="Lawrence Berkeley National Laboratory"/>
            <person name="Nybo J.L."/>
            <person name="Vesth T.C."/>
            <person name="Theobald S."/>
            <person name="Frisvad J.C."/>
            <person name="Larsen T.O."/>
            <person name="Kjaerboelling I."/>
            <person name="Rothschild-Mancinelli K."/>
            <person name="Lyhne E.K."/>
            <person name="Kogle M.E."/>
            <person name="Barry K."/>
            <person name="Clum A."/>
            <person name="Na H."/>
            <person name="Ledsgaard L."/>
            <person name="Lin J."/>
            <person name="Lipzen A."/>
            <person name="Kuo A."/>
            <person name="Riley R."/>
            <person name="Mondo S."/>
            <person name="LaButti K."/>
            <person name="Haridas S."/>
            <person name="Pangalinan J."/>
            <person name="Salamov A.A."/>
            <person name="Simmons B.A."/>
            <person name="Magnuson J.K."/>
            <person name="Chen J."/>
            <person name="Drula E."/>
            <person name="Henrissat B."/>
            <person name="Wiebenga A."/>
            <person name="Lubbers R.J."/>
            <person name="Gomes A.C."/>
            <person name="Macurrencykelacurrency M.R."/>
            <person name="Stajich J."/>
            <person name="Grigoriev I.V."/>
            <person name="Mortensen U.H."/>
            <person name="De vries R.P."/>
            <person name="Baker S.E."/>
            <person name="Andersen M.R."/>
        </authorList>
    </citation>
    <scope>NUCLEOTIDE SEQUENCE [LARGE SCALE GENOMIC DNA]</scope>
    <source>
        <strain evidence="5 6">CBS 756.74</strain>
    </source>
</reference>
<dbReference type="Pfam" id="PF01212">
    <property type="entry name" value="Beta_elim_lyase"/>
    <property type="match status" value="1"/>
</dbReference>
<evidence type="ECO:0000256" key="1">
    <source>
        <dbReference type="ARBA" id="ARBA00001933"/>
    </source>
</evidence>
<dbReference type="InterPro" id="IPR015424">
    <property type="entry name" value="PyrdxlP-dep_Trfase"/>
</dbReference>
<evidence type="ECO:0000313" key="5">
    <source>
        <dbReference type="EMBL" id="KAL2842794.1"/>
    </source>
</evidence>
<keyword evidence="6" id="KW-1185">Reference proteome</keyword>
<dbReference type="SUPFAM" id="SSF53383">
    <property type="entry name" value="PLP-dependent transferases"/>
    <property type="match status" value="1"/>
</dbReference>
<dbReference type="GO" id="GO:0016740">
    <property type="term" value="F:transferase activity"/>
    <property type="evidence" value="ECO:0007669"/>
    <property type="project" value="UniProtKB-KW"/>
</dbReference>
<keyword evidence="5" id="KW-0808">Transferase</keyword>
<accession>A0ABR4JRZ1</accession>
<dbReference type="PIRSF" id="PIRSF017617">
    <property type="entry name" value="Thr_aldolase"/>
    <property type="match status" value="1"/>
</dbReference>
<dbReference type="Gene3D" id="3.90.1150.10">
    <property type="entry name" value="Aspartate Aminotransferase, domain 1"/>
    <property type="match status" value="1"/>
</dbReference>
<dbReference type="InterPro" id="IPR001597">
    <property type="entry name" value="ArAA_b-elim_lyase/Thr_aldolase"/>
</dbReference>
<evidence type="ECO:0000256" key="3">
    <source>
        <dbReference type="ARBA" id="ARBA00022898"/>
    </source>
</evidence>
<dbReference type="Proteomes" id="UP001610444">
    <property type="component" value="Unassembled WGS sequence"/>
</dbReference>
<evidence type="ECO:0000313" key="6">
    <source>
        <dbReference type="Proteomes" id="UP001610444"/>
    </source>
</evidence>
<evidence type="ECO:0000256" key="2">
    <source>
        <dbReference type="ARBA" id="ARBA00006966"/>
    </source>
</evidence>
<dbReference type="InterPro" id="IPR015421">
    <property type="entry name" value="PyrdxlP-dep_Trfase_major"/>
</dbReference>
<evidence type="ECO:0000259" key="4">
    <source>
        <dbReference type="Pfam" id="PF01212"/>
    </source>
</evidence>
<comment type="cofactor">
    <cofactor evidence="1">
        <name>pyridoxal 5'-phosphate</name>
        <dbReference type="ChEBI" id="CHEBI:597326"/>
    </cofactor>
</comment>
<dbReference type="EMBL" id="JBFXLR010000049">
    <property type="protein sequence ID" value="KAL2842794.1"/>
    <property type="molecule type" value="Genomic_DNA"/>
</dbReference>
<comment type="similarity">
    <text evidence="2">Belongs to the threonine aldolase family.</text>
</comment>
<dbReference type="Gene3D" id="3.40.640.10">
    <property type="entry name" value="Type I PLP-dependent aspartate aminotransferase-like (Major domain)"/>
    <property type="match status" value="1"/>
</dbReference>
<name>A0ABR4JRZ1_9EURO</name>
<dbReference type="GeneID" id="98158542"/>
<protein>
    <submittedName>
        <fullName evidence="5">Pyridoxal phosphate-dependent transferase</fullName>
    </submittedName>
</protein>
<organism evidence="5 6">
    <name type="scientific">Aspergillus pseudodeflectus</name>
    <dbReference type="NCBI Taxonomy" id="176178"/>
    <lineage>
        <taxon>Eukaryota</taxon>
        <taxon>Fungi</taxon>
        <taxon>Dikarya</taxon>
        <taxon>Ascomycota</taxon>
        <taxon>Pezizomycotina</taxon>
        <taxon>Eurotiomycetes</taxon>
        <taxon>Eurotiomycetidae</taxon>
        <taxon>Eurotiales</taxon>
        <taxon>Aspergillaceae</taxon>
        <taxon>Aspergillus</taxon>
        <taxon>Aspergillus subgen. Nidulantes</taxon>
    </lineage>
</organism>
<sequence length="394" mass="42320">MNGDVTSASSFPGTLAVDMDHIAWGKTNRSESDFRSPGDVITTPTLGMLAAMATTSLGDDVFQEDETTTGFESLMASQCGHEAGAFVMSGTMANQLAIRTLLPQPPCGILVDVRAHVIHFEGGGIGMSGASVRTVRPSNGRYMVLEDIISRAIVTDDVHKAPTKVISIENTAGGSVVPVSELRRVSEWAHSNEIKVHMDGARLFEAVATGAGSLWDYCTLCDLVSLDFSKNLGAPMGAMVLGSAKDIAQLRRIRKSLGGGMRQSGPLAAAAQFAVVEQFGIGPWGSRSKLKAVHDLAKRVGEMWMGLGGELLREVETNQVWVDLGKAGIKTEEWNELGRKHGVKLDGKRIVLHHQISMDAVARLENVFNEARRVRPLHHPRVSDTSNSASSRVV</sequence>
<feature type="domain" description="Aromatic amino acid beta-eliminating lyase/threonine aldolase" evidence="4">
    <location>
        <begin position="33"/>
        <end position="324"/>
    </location>
</feature>